<gene>
    <name evidence="2" type="ORF">A3SI_01931</name>
</gene>
<dbReference type="Proteomes" id="UP000005551">
    <property type="component" value="Unassembled WGS sequence"/>
</dbReference>
<dbReference type="Pfam" id="PF06228">
    <property type="entry name" value="ChuX_HutX"/>
    <property type="match status" value="1"/>
</dbReference>
<dbReference type="EMBL" id="AJYA01000002">
    <property type="protein sequence ID" value="EIM78778.1"/>
    <property type="molecule type" value="Genomic_DNA"/>
</dbReference>
<feature type="domain" description="Haemin-degrading HemS/ChuX" evidence="1">
    <location>
        <begin position="216"/>
        <end position="333"/>
    </location>
</feature>
<dbReference type="CDD" id="cd16830">
    <property type="entry name" value="HemS-like_N"/>
    <property type="match status" value="1"/>
</dbReference>
<dbReference type="PATRIC" id="fig|1189621.3.peg.406"/>
<organism evidence="2 3">
    <name type="scientific">Nitritalea halalkaliphila LW7</name>
    <dbReference type="NCBI Taxonomy" id="1189621"/>
    <lineage>
        <taxon>Bacteria</taxon>
        <taxon>Pseudomonadati</taxon>
        <taxon>Bacteroidota</taxon>
        <taxon>Cytophagia</taxon>
        <taxon>Cytophagales</taxon>
        <taxon>Cyclobacteriaceae</taxon>
        <taxon>Nitritalea</taxon>
    </lineage>
</organism>
<comment type="caution">
    <text evidence="2">The sequence shown here is derived from an EMBL/GenBank/DDBJ whole genome shotgun (WGS) entry which is preliminary data.</text>
</comment>
<accession>I5CAC6</accession>
<reference evidence="2 3" key="1">
    <citation type="submission" date="2012-05" db="EMBL/GenBank/DDBJ databases">
        <title>Genome sequence of Nitritalea halalkaliphila LW7.</title>
        <authorList>
            <person name="Jangir P.K."/>
            <person name="Singh A."/>
            <person name="Shivaji S."/>
            <person name="Sharma R."/>
        </authorList>
    </citation>
    <scope>NUCLEOTIDE SEQUENCE [LARGE SCALE GENOMIC DNA]</scope>
    <source>
        <strain evidence="2 3">LW7</strain>
    </source>
</reference>
<evidence type="ECO:0000259" key="1">
    <source>
        <dbReference type="Pfam" id="PF05171"/>
    </source>
</evidence>
<dbReference type="SUPFAM" id="SSF144064">
    <property type="entry name" value="Heme iron utilization protein-like"/>
    <property type="match status" value="1"/>
</dbReference>
<name>I5CAC6_9BACT</name>
<dbReference type="InterPro" id="IPR053733">
    <property type="entry name" value="Heme_Transport_Util_sf"/>
</dbReference>
<dbReference type="Pfam" id="PF05171">
    <property type="entry name" value="HemS"/>
    <property type="match status" value="1"/>
</dbReference>
<dbReference type="GO" id="GO:0006826">
    <property type="term" value="P:iron ion transport"/>
    <property type="evidence" value="ECO:0007669"/>
    <property type="project" value="InterPro"/>
</dbReference>
<keyword evidence="3" id="KW-1185">Reference proteome</keyword>
<sequence length="368" mass="41633">METTIKAPKMEALKQAWAELKAASPQLRIRDAATQLGVSELELLVTQLGEGVTRLNAAFDEQLKQFPALGRVMALTRNEGCVLEHKGPFQKISLHGAMPQVVATVIGPIEQRVFLSGWKYGFAVVQDSPRGVMRSLQYFDGEGQAVLKVFMQTKSNLDAFDEFVRKYEAEEQEADFALAAYPTPVYAEEIDVTAFRLAWENMKDTHDFFGMLKTFNVHRLEALKLIGKPWAYPVDRLEAVRTILHVASEKQLPIMIFAGNRGNIQIHQGKVKNIKQFGTWLNVMDPDFNMHLNEEQVASAWVVHKQTTDGLVSSVELFDAAGEMIAQFFGLRKRVWLKTRRGKKLLIAWFNVVEKSGWLSPAFLETYV</sequence>
<dbReference type="CDD" id="cd16831">
    <property type="entry name" value="HemS-like_C"/>
    <property type="match status" value="1"/>
</dbReference>
<evidence type="ECO:0000313" key="3">
    <source>
        <dbReference type="Proteomes" id="UP000005551"/>
    </source>
</evidence>
<dbReference type="AlphaFoldDB" id="I5CAC6"/>
<protein>
    <submittedName>
        <fullName evidence="2">Hemin-degrading family protein</fullName>
    </submittedName>
</protein>
<evidence type="ECO:0000313" key="2">
    <source>
        <dbReference type="EMBL" id="EIM78778.1"/>
    </source>
</evidence>
<proteinExistence type="predicted"/>
<dbReference type="Gene3D" id="3.40.1570.10">
    <property type="entry name" value="HemS/ChuS/ChuX like domains"/>
    <property type="match status" value="2"/>
</dbReference>
<dbReference type="InterPro" id="IPR007845">
    <property type="entry name" value="HemS/ChuX_dom"/>
</dbReference>
<dbReference type="RefSeq" id="WP_009053327.1">
    <property type="nucleotide sequence ID" value="NZ_AJYA01000002.1"/>
</dbReference>
<dbReference type="InterPro" id="IPR010413">
    <property type="entry name" value="HutX-like"/>
</dbReference>
<dbReference type="STRING" id="1189621.A3SI_01931"/>